<protein>
    <recommendedName>
        <fullName evidence="3">SHSP domain-containing protein</fullName>
    </recommendedName>
</protein>
<evidence type="ECO:0000313" key="4">
    <source>
        <dbReference type="EMBL" id="CAK7340745.1"/>
    </source>
</evidence>
<dbReference type="AlphaFoldDB" id="A0AAV1RWJ8"/>
<dbReference type="InterPro" id="IPR002068">
    <property type="entry name" value="A-crystallin/Hsp20_dom"/>
</dbReference>
<dbReference type="GO" id="GO:0005634">
    <property type="term" value="C:nucleus"/>
    <property type="evidence" value="ECO:0007669"/>
    <property type="project" value="TreeGrafter"/>
</dbReference>
<dbReference type="PANTHER" id="PTHR34661">
    <property type="entry name" value="INCREASED DNA METHYLATION 3"/>
    <property type="match status" value="1"/>
</dbReference>
<dbReference type="InterPro" id="IPR008978">
    <property type="entry name" value="HSP20-like_chaperone"/>
</dbReference>
<proteinExistence type="inferred from homology"/>
<comment type="similarity">
    <text evidence="1">Belongs to the small heat shock protein (HSP20) family.</text>
</comment>
<evidence type="ECO:0000259" key="3">
    <source>
        <dbReference type="PROSITE" id="PS01031"/>
    </source>
</evidence>
<feature type="region of interest" description="Disordered" evidence="2">
    <location>
        <begin position="1"/>
        <end position="36"/>
    </location>
</feature>
<dbReference type="CDD" id="cd06464">
    <property type="entry name" value="ACD_sHsps-like"/>
    <property type="match status" value="2"/>
</dbReference>
<keyword evidence="5" id="KW-1185">Reference proteome</keyword>
<reference evidence="4 5" key="1">
    <citation type="submission" date="2024-01" db="EMBL/GenBank/DDBJ databases">
        <authorList>
            <person name="Waweru B."/>
        </authorList>
    </citation>
    <scope>NUCLEOTIDE SEQUENCE [LARGE SCALE GENOMIC DNA]</scope>
</reference>
<dbReference type="Gene3D" id="2.60.40.790">
    <property type="match status" value="2"/>
</dbReference>
<comment type="caution">
    <text evidence="4">The sequence shown here is derived from an EMBL/GenBank/DDBJ whole genome shotgun (WGS) entry which is preliminary data.</text>
</comment>
<feature type="compositionally biased region" description="Polar residues" evidence="2">
    <location>
        <begin position="14"/>
        <end position="30"/>
    </location>
</feature>
<evidence type="ECO:0000313" key="5">
    <source>
        <dbReference type="Proteomes" id="UP001314170"/>
    </source>
</evidence>
<organism evidence="4 5">
    <name type="scientific">Dovyalis caffra</name>
    <dbReference type="NCBI Taxonomy" id="77055"/>
    <lineage>
        <taxon>Eukaryota</taxon>
        <taxon>Viridiplantae</taxon>
        <taxon>Streptophyta</taxon>
        <taxon>Embryophyta</taxon>
        <taxon>Tracheophyta</taxon>
        <taxon>Spermatophyta</taxon>
        <taxon>Magnoliopsida</taxon>
        <taxon>eudicotyledons</taxon>
        <taxon>Gunneridae</taxon>
        <taxon>Pentapetalae</taxon>
        <taxon>rosids</taxon>
        <taxon>fabids</taxon>
        <taxon>Malpighiales</taxon>
        <taxon>Salicaceae</taxon>
        <taxon>Flacourtieae</taxon>
        <taxon>Dovyalis</taxon>
    </lineage>
</organism>
<feature type="compositionally biased region" description="Polar residues" evidence="2">
    <location>
        <begin position="297"/>
        <end position="309"/>
    </location>
</feature>
<dbReference type="InterPro" id="IPR039321">
    <property type="entry name" value="IDM2/3-like"/>
</dbReference>
<dbReference type="PROSITE" id="PS01031">
    <property type="entry name" value="SHSP"/>
    <property type="match status" value="2"/>
</dbReference>
<feature type="region of interest" description="Disordered" evidence="2">
    <location>
        <begin position="297"/>
        <end position="319"/>
    </location>
</feature>
<evidence type="ECO:0000256" key="2">
    <source>
        <dbReference type="SAM" id="MobiDB-lite"/>
    </source>
</evidence>
<dbReference type="FunFam" id="2.60.40.790:FF:000049">
    <property type="entry name" value="Increased DNA methylation 3"/>
    <property type="match status" value="2"/>
</dbReference>
<feature type="domain" description="SHSP" evidence="3">
    <location>
        <begin position="75"/>
        <end position="198"/>
    </location>
</feature>
<dbReference type="Proteomes" id="UP001314170">
    <property type="component" value="Unassembled WGS sequence"/>
</dbReference>
<dbReference type="PANTHER" id="PTHR34661:SF8">
    <property type="entry name" value="ALPHA-CRYSTALLIN DOMAIN-CONTAINING PROTEIN 22.3"/>
    <property type="match status" value="1"/>
</dbReference>
<dbReference type="SUPFAM" id="SSF49764">
    <property type="entry name" value="HSP20-like chaperones"/>
    <property type="match status" value="1"/>
</dbReference>
<dbReference type="EMBL" id="CAWUPB010001160">
    <property type="protein sequence ID" value="CAK7340745.1"/>
    <property type="molecule type" value="Genomic_DNA"/>
</dbReference>
<sequence length="463" mass="49679">MEREFGGRVGSSRPRAQSQMHRVESPTQGDGDTKPVETVGPCIVFFPSNTTEEEWKNIMNFAGNGVGRSGSAAMGKMGPIVGSVDIGESDDAYFFRVSLPGVATDEKEFSCDIKPDGMVLIKGVTTAGESTLCMFSQIFVMRTQNLCPPGHFSISFLLPGPVYPQPISSNSGINGMLEMIKPRNNVASSGREANVLSHSFSFPRHGLHVTYILLKTRGQHLYGGVMFTASFSLSRHGLPMNSGCLLASDVRRGNSVPEPINPHHQVLEVAPINSVPYIGPPAPFGDRVGSSIPGVQSQMHRVESPTQGDADTKPAEKAGPSMVFFPSHATQKELDDIMDSARNGIGLAGSAAVGKVGPVVGAMDIGESNDAYLFRVSLPGVARVEKDFSCDIDPDGKVFIKGVTTTGESTVCKYSQIFRMQTRNLCPPGHFSITFQLPGPVDHQQFKGNFGIDGMLEGIVKKR</sequence>
<feature type="domain" description="SHSP" evidence="3">
    <location>
        <begin position="354"/>
        <end position="463"/>
    </location>
</feature>
<name>A0AAV1RWJ8_9ROSI</name>
<evidence type="ECO:0000256" key="1">
    <source>
        <dbReference type="PROSITE-ProRule" id="PRU00285"/>
    </source>
</evidence>
<gene>
    <name evidence="4" type="ORF">DCAF_LOCUS15831</name>
</gene>
<accession>A0AAV1RWJ8</accession>